<reference evidence="3" key="1">
    <citation type="journal article" date="2019" name="Int. J. Syst. Evol. Microbiol.">
        <title>The Global Catalogue of Microorganisms (GCM) 10K type strain sequencing project: providing services to taxonomists for standard genome sequencing and annotation.</title>
        <authorList>
            <consortium name="The Broad Institute Genomics Platform"/>
            <consortium name="The Broad Institute Genome Sequencing Center for Infectious Disease"/>
            <person name="Wu L."/>
            <person name="Ma J."/>
        </authorList>
    </citation>
    <scope>NUCLEOTIDE SEQUENCE [LARGE SCALE GENOMIC DNA]</scope>
    <source>
        <strain evidence="3">CCUG 53762</strain>
    </source>
</reference>
<feature type="transmembrane region" description="Helical" evidence="1">
    <location>
        <begin position="42"/>
        <end position="59"/>
    </location>
</feature>
<accession>A0ABW4ID30</accession>
<dbReference type="EMBL" id="JBHUDG010000019">
    <property type="protein sequence ID" value="MFD1630670.1"/>
    <property type="molecule type" value="Genomic_DNA"/>
</dbReference>
<evidence type="ECO:0000313" key="2">
    <source>
        <dbReference type="EMBL" id="MFD1630670.1"/>
    </source>
</evidence>
<organism evidence="2 3">
    <name type="scientific">Pseudopedobacter beijingensis</name>
    <dbReference type="NCBI Taxonomy" id="1207056"/>
    <lineage>
        <taxon>Bacteria</taxon>
        <taxon>Pseudomonadati</taxon>
        <taxon>Bacteroidota</taxon>
        <taxon>Sphingobacteriia</taxon>
        <taxon>Sphingobacteriales</taxon>
        <taxon>Sphingobacteriaceae</taxon>
        <taxon>Pseudopedobacter</taxon>
    </lineage>
</organism>
<keyword evidence="3" id="KW-1185">Reference proteome</keyword>
<evidence type="ECO:0000256" key="1">
    <source>
        <dbReference type="SAM" id="Phobius"/>
    </source>
</evidence>
<evidence type="ECO:0000313" key="3">
    <source>
        <dbReference type="Proteomes" id="UP001597118"/>
    </source>
</evidence>
<comment type="caution">
    <text evidence="2">The sequence shown here is derived from an EMBL/GenBank/DDBJ whole genome shotgun (WGS) entry which is preliminary data.</text>
</comment>
<keyword evidence="1" id="KW-1133">Transmembrane helix</keyword>
<sequence>MSLTNIKITPLSLVLAVCVAYVGYLVLFPADVAAVASPYVKVAYTLVLAFVLFLTDIIFRRLVTSMKWIWLIQSSFILLIIILILIFKKI</sequence>
<feature type="transmembrane region" description="Helical" evidence="1">
    <location>
        <begin position="12"/>
        <end position="30"/>
    </location>
</feature>
<feature type="transmembrane region" description="Helical" evidence="1">
    <location>
        <begin position="68"/>
        <end position="87"/>
    </location>
</feature>
<dbReference type="Proteomes" id="UP001597118">
    <property type="component" value="Unassembled WGS sequence"/>
</dbReference>
<name>A0ABW4ID30_9SPHI</name>
<protein>
    <submittedName>
        <fullName evidence="2">Uncharacterized protein</fullName>
    </submittedName>
</protein>
<dbReference type="RefSeq" id="WP_379663048.1">
    <property type="nucleotide sequence ID" value="NZ_JBHUDG010000019.1"/>
</dbReference>
<proteinExistence type="predicted"/>
<keyword evidence="1" id="KW-0812">Transmembrane</keyword>
<keyword evidence="1" id="KW-0472">Membrane</keyword>
<gene>
    <name evidence="2" type="ORF">ACFSAH_12325</name>
</gene>